<organism evidence="2 3">
    <name type="scientific">Parasutterella excrementihominis</name>
    <dbReference type="NCBI Taxonomy" id="487175"/>
    <lineage>
        <taxon>Bacteria</taxon>
        <taxon>Pseudomonadati</taxon>
        <taxon>Pseudomonadota</taxon>
        <taxon>Betaproteobacteria</taxon>
        <taxon>Burkholderiales</taxon>
        <taxon>Sutterellaceae</taxon>
        <taxon>Parasutterella</taxon>
    </lineage>
</organism>
<dbReference type="InterPro" id="IPR040824">
    <property type="entry name" value="LPD3"/>
</dbReference>
<dbReference type="AlphaFoldDB" id="A0A6I3S3F0"/>
<dbReference type="EMBL" id="WNCL01000020">
    <property type="protein sequence ID" value="MTU43512.1"/>
    <property type="molecule type" value="Genomic_DNA"/>
</dbReference>
<dbReference type="Pfam" id="PF18798">
    <property type="entry name" value="LPD3"/>
    <property type="match status" value="1"/>
</dbReference>
<evidence type="ECO:0000313" key="3">
    <source>
        <dbReference type="Proteomes" id="UP000462362"/>
    </source>
</evidence>
<dbReference type="Proteomes" id="UP000462362">
    <property type="component" value="Unassembled WGS sequence"/>
</dbReference>
<sequence length="353" mass="40336">MTSNPNLAEDDSSSSFLLSTNKSHSIKEIPEKSWFFGIQQFNSNEPCEFIVVEKTSAPTDRREPINVMTSQLEKGCINKETGFLLQASRSDAKKSLFHKALNSPVVLAVMDKAKEIAIKSKHIESHADIQHGNTHVQAIHIFAVPILLNQIYYRLELTVRDYWESKNSRKMIHSIDGIQLEKIKTFVWEHPAQGITRTKSSACCQTGQPTNERKDILPNLSSSILFKDLISGYVRADGKGYFDKINPDEFRLDGAYKSEVRDSVLVRYFYEEFNKTFSSQLKKAGFSLNQANSEVLIKKIYENYQQITQSGEQLTNNKGSFERLLRLKCKCFSPLTFCNFSKTRTNNEMEKSL</sequence>
<reference evidence="2 3" key="1">
    <citation type="journal article" date="2019" name="Nat. Med.">
        <title>A library of human gut bacterial isolates paired with longitudinal multiomics data enables mechanistic microbiome research.</title>
        <authorList>
            <person name="Poyet M."/>
            <person name="Groussin M."/>
            <person name="Gibbons S.M."/>
            <person name="Avila-Pacheco J."/>
            <person name="Jiang X."/>
            <person name="Kearney S.M."/>
            <person name="Perrotta A.R."/>
            <person name="Berdy B."/>
            <person name="Zhao S."/>
            <person name="Lieberman T.D."/>
            <person name="Swanson P.K."/>
            <person name="Smith M."/>
            <person name="Roesemann S."/>
            <person name="Alexander J.E."/>
            <person name="Rich S.A."/>
            <person name="Livny J."/>
            <person name="Vlamakis H."/>
            <person name="Clish C."/>
            <person name="Bullock K."/>
            <person name="Deik A."/>
            <person name="Scott J."/>
            <person name="Pierce K.A."/>
            <person name="Xavier R.J."/>
            <person name="Alm E.J."/>
        </authorList>
    </citation>
    <scope>NUCLEOTIDE SEQUENCE [LARGE SCALE GENOMIC DNA]</scope>
    <source>
        <strain evidence="2 3">BIOML-A2</strain>
    </source>
</reference>
<evidence type="ECO:0000259" key="1">
    <source>
        <dbReference type="Pfam" id="PF18798"/>
    </source>
</evidence>
<comment type="caution">
    <text evidence="2">The sequence shown here is derived from an EMBL/GenBank/DDBJ whole genome shotgun (WGS) entry which is preliminary data.</text>
</comment>
<feature type="domain" description="Large polyvalent protein-associated" evidence="1">
    <location>
        <begin position="67"/>
        <end position="162"/>
    </location>
</feature>
<evidence type="ECO:0000313" key="2">
    <source>
        <dbReference type="EMBL" id="MTU43512.1"/>
    </source>
</evidence>
<name>A0A6I3S3F0_9BURK</name>
<accession>A0A6I3S3F0</accession>
<gene>
    <name evidence="2" type="ORF">GMD42_07720</name>
</gene>
<protein>
    <recommendedName>
        <fullName evidence="1">Large polyvalent protein-associated domain-containing protein</fullName>
    </recommendedName>
</protein>
<dbReference type="RefSeq" id="WP_155168117.1">
    <property type="nucleotide sequence ID" value="NZ_CATWOM010000002.1"/>
</dbReference>
<proteinExistence type="predicted"/>